<dbReference type="PANTHER" id="PTHR11717:SF31">
    <property type="entry name" value="LOW MOLECULAR WEIGHT PROTEIN-TYROSINE-PHOSPHATASE ETP-RELATED"/>
    <property type="match status" value="1"/>
</dbReference>
<evidence type="ECO:0000256" key="3">
    <source>
        <dbReference type="ARBA" id="ARBA00022801"/>
    </source>
</evidence>
<evidence type="ECO:0000256" key="5">
    <source>
        <dbReference type="ARBA" id="ARBA00051722"/>
    </source>
</evidence>
<dbReference type="RefSeq" id="WP_309491068.1">
    <property type="nucleotide sequence ID" value="NZ_JAENIG010000013.1"/>
</dbReference>
<evidence type="ECO:0000259" key="7">
    <source>
        <dbReference type="SMART" id="SM00226"/>
    </source>
</evidence>
<evidence type="ECO:0000256" key="6">
    <source>
        <dbReference type="PIRSR" id="PIRSR617867-1"/>
    </source>
</evidence>
<evidence type="ECO:0000256" key="2">
    <source>
        <dbReference type="ARBA" id="ARBA00013064"/>
    </source>
</evidence>
<dbReference type="GO" id="GO:0004725">
    <property type="term" value="F:protein tyrosine phosphatase activity"/>
    <property type="evidence" value="ECO:0007669"/>
    <property type="project" value="UniProtKB-EC"/>
</dbReference>
<organism evidence="8 9">
    <name type="scientific">Oceaniferula flava</name>
    <dbReference type="NCBI Taxonomy" id="2800421"/>
    <lineage>
        <taxon>Bacteria</taxon>
        <taxon>Pseudomonadati</taxon>
        <taxon>Verrucomicrobiota</taxon>
        <taxon>Verrucomicrobiia</taxon>
        <taxon>Verrucomicrobiales</taxon>
        <taxon>Verrucomicrobiaceae</taxon>
        <taxon>Oceaniferula</taxon>
    </lineage>
</organism>
<dbReference type="SUPFAM" id="SSF52788">
    <property type="entry name" value="Phosphotyrosine protein phosphatases I"/>
    <property type="match status" value="1"/>
</dbReference>
<comment type="similarity">
    <text evidence="1">Belongs to the low molecular weight phosphotyrosine protein phosphatase family.</text>
</comment>
<keyword evidence="4" id="KW-0904">Protein phosphatase</keyword>
<feature type="active site" description="Proton donor" evidence="6">
    <location>
        <position position="123"/>
    </location>
</feature>
<dbReference type="CDD" id="cd16344">
    <property type="entry name" value="LMWPAP"/>
    <property type="match status" value="1"/>
</dbReference>
<feature type="active site" description="Nucleophile" evidence="6">
    <location>
        <position position="8"/>
    </location>
</feature>
<evidence type="ECO:0000256" key="4">
    <source>
        <dbReference type="ARBA" id="ARBA00022912"/>
    </source>
</evidence>
<sequence length="153" mass="16185">MKSVLFVCTGNTCRSPMAEGLLKAALPKGSDVHVSSAGVAAMPGQSASRETAVILKKKGAALDRFKSRQLDATILEQTDLVIALSSSHADMVKRSAPEFAQQVNLLTDFIDPEEGLQGVDVPDPFGMNSDAYEEVAEVIELAIPGILSAVEKL</sequence>
<dbReference type="EC" id="3.1.3.48" evidence="2"/>
<reference evidence="8" key="1">
    <citation type="submission" date="2021-01" db="EMBL/GenBank/DDBJ databases">
        <title>Modified the classification status of verrucomicrobia.</title>
        <authorList>
            <person name="Feng X."/>
        </authorList>
    </citation>
    <scope>NUCLEOTIDE SEQUENCE</scope>
    <source>
        <strain evidence="8">5K15</strain>
    </source>
</reference>
<accession>A0AAE2SFK0</accession>
<keyword evidence="3" id="KW-0378">Hydrolase</keyword>
<protein>
    <recommendedName>
        <fullName evidence="2">protein-tyrosine-phosphatase</fullName>
        <ecNumber evidence="2">3.1.3.48</ecNumber>
    </recommendedName>
</protein>
<comment type="caution">
    <text evidence="8">The sequence shown here is derived from an EMBL/GenBank/DDBJ whole genome shotgun (WGS) entry which is preliminary data.</text>
</comment>
<dbReference type="PANTHER" id="PTHR11717">
    <property type="entry name" value="LOW MOLECULAR WEIGHT PROTEIN TYROSINE PHOSPHATASE"/>
    <property type="match status" value="1"/>
</dbReference>
<dbReference type="SMART" id="SM00226">
    <property type="entry name" value="LMWPc"/>
    <property type="match status" value="1"/>
</dbReference>
<dbReference type="EMBL" id="JAENIG010000013">
    <property type="protein sequence ID" value="MBK1856447.1"/>
    <property type="molecule type" value="Genomic_DNA"/>
</dbReference>
<feature type="domain" description="Phosphotyrosine protein phosphatase I" evidence="7">
    <location>
        <begin position="2"/>
        <end position="149"/>
    </location>
</feature>
<dbReference type="AlphaFoldDB" id="A0AAE2SFK0"/>
<proteinExistence type="inferred from homology"/>
<evidence type="ECO:0000313" key="9">
    <source>
        <dbReference type="Proteomes" id="UP000634206"/>
    </source>
</evidence>
<gene>
    <name evidence="8" type="ORF">JIN83_15855</name>
</gene>
<dbReference type="Proteomes" id="UP000634206">
    <property type="component" value="Unassembled WGS sequence"/>
</dbReference>
<keyword evidence="9" id="KW-1185">Reference proteome</keyword>
<dbReference type="InterPro" id="IPR017867">
    <property type="entry name" value="Tyr_phospatase_low_mol_wt"/>
</dbReference>
<dbReference type="Gene3D" id="3.40.50.2300">
    <property type="match status" value="1"/>
</dbReference>
<feature type="active site" evidence="6">
    <location>
        <position position="14"/>
    </location>
</feature>
<name>A0AAE2SFK0_9BACT</name>
<dbReference type="Pfam" id="PF01451">
    <property type="entry name" value="LMWPc"/>
    <property type="match status" value="1"/>
</dbReference>
<comment type="catalytic activity">
    <reaction evidence="5">
        <text>O-phospho-L-tyrosyl-[protein] + H2O = L-tyrosyl-[protein] + phosphate</text>
        <dbReference type="Rhea" id="RHEA:10684"/>
        <dbReference type="Rhea" id="RHEA-COMP:10136"/>
        <dbReference type="Rhea" id="RHEA-COMP:20101"/>
        <dbReference type="ChEBI" id="CHEBI:15377"/>
        <dbReference type="ChEBI" id="CHEBI:43474"/>
        <dbReference type="ChEBI" id="CHEBI:46858"/>
        <dbReference type="ChEBI" id="CHEBI:61978"/>
        <dbReference type="EC" id="3.1.3.48"/>
    </reaction>
</comment>
<evidence type="ECO:0000256" key="1">
    <source>
        <dbReference type="ARBA" id="ARBA00011063"/>
    </source>
</evidence>
<dbReference type="InterPro" id="IPR036196">
    <property type="entry name" value="Ptyr_pPase_sf"/>
</dbReference>
<dbReference type="InterPro" id="IPR023485">
    <property type="entry name" value="Ptyr_pPase"/>
</dbReference>
<evidence type="ECO:0000313" key="8">
    <source>
        <dbReference type="EMBL" id="MBK1856447.1"/>
    </source>
</evidence>
<dbReference type="PRINTS" id="PR00719">
    <property type="entry name" value="LMWPTPASE"/>
</dbReference>
<dbReference type="InterPro" id="IPR050438">
    <property type="entry name" value="LMW_PTPase"/>
</dbReference>